<proteinExistence type="predicted"/>
<feature type="region of interest" description="Disordered" evidence="1">
    <location>
        <begin position="123"/>
        <end position="160"/>
    </location>
</feature>
<name>A0A843WZJ2_COLES</name>
<comment type="caution">
    <text evidence="2">The sequence shown here is derived from an EMBL/GenBank/DDBJ whole genome shotgun (WGS) entry which is preliminary data.</text>
</comment>
<dbReference type="Proteomes" id="UP000652761">
    <property type="component" value="Unassembled WGS sequence"/>
</dbReference>
<dbReference type="AlphaFoldDB" id="A0A843WZJ2"/>
<feature type="compositionally biased region" description="Basic and acidic residues" evidence="1">
    <location>
        <begin position="145"/>
        <end position="160"/>
    </location>
</feature>
<accession>A0A843WZJ2</accession>
<reference evidence="2" key="1">
    <citation type="submission" date="2017-07" db="EMBL/GenBank/DDBJ databases">
        <title>Taro Niue Genome Assembly and Annotation.</title>
        <authorList>
            <person name="Atibalentja N."/>
            <person name="Keating K."/>
            <person name="Fields C.J."/>
        </authorList>
    </citation>
    <scope>NUCLEOTIDE SEQUENCE</scope>
    <source>
        <strain evidence="2">Niue_2</strain>
        <tissue evidence="2">Leaf</tissue>
    </source>
</reference>
<protein>
    <submittedName>
        <fullName evidence="2">Uncharacterized protein</fullName>
    </submittedName>
</protein>
<keyword evidence="3" id="KW-1185">Reference proteome</keyword>
<evidence type="ECO:0000313" key="3">
    <source>
        <dbReference type="Proteomes" id="UP000652761"/>
    </source>
</evidence>
<evidence type="ECO:0000313" key="2">
    <source>
        <dbReference type="EMBL" id="MQM09544.1"/>
    </source>
</evidence>
<sequence>MSPPSQRRGTSPEGLRERILERQTASGFPGTQKHLASVGEEKSLRRGSPRESLAPLEAGKRWKFLTQAVVYSRTFVVFRANLPPEVCLNPDIFFGFNNPLKHSRSTGSQPPFSLFSAFQEERKGEKPFPLRSAAPAGQIPLFSLKEVREERPRPKGDPLE</sequence>
<organism evidence="2 3">
    <name type="scientific">Colocasia esculenta</name>
    <name type="common">Wild taro</name>
    <name type="synonym">Arum esculentum</name>
    <dbReference type="NCBI Taxonomy" id="4460"/>
    <lineage>
        <taxon>Eukaryota</taxon>
        <taxon>Viridiplantae</taxon>
        <taxon>Streptophyta</taxon>
        <taxon>Embryophyta</taxon>
        <taxon>Tracheophyta</taxon>
        <taxon>Spermatophyta</taxon>
        <taxon>Magnoliopsida</taxon>
        <taxon>Liliopsida</taxon>
        <taxon>Araceae</taxon>
        <taxon>Aroideae</taxon>
        <taxon>Colocasieae</taxon>
        <taxon>Colocasia</taxon>
    </lineage>
</organism>
<feature type="region of interest" description="Disordered" evidence="1">
    <location>
        <begin position="22"/>
        <end position="52"/>
    </location>
</feature>
<evidence type="ECO:0000256" key="1">
    <source>
        <dbReference type="SAM" id="MobiDB-lite"/>
    </source>
</evidence>
<gene>
    <name evidence="2" type="ORF">Taro_042418</name>
</gene>
<dbReference type="EMBL" id="NMUH01004406">
    <property type="protein sequence ID" value="MQM09544.1"/>
    <property type="molecule type" value="Genomic_DNA"/>
</dbReference>